<dbReference type="Pfam" id="PF11917">
    <property type="entry name" value="DUF3435"/>
    <property type="match status" value="1"/>
</dbReference>
<proteinExistence type="predicted"/>
<dbReference type="InterPro" id="IPR021842">
    <property type="entry name" value="DUF3435"/>
</dbReference>
<dbReference type="GeneID" id="54326927"/>
<gene>
    <name evidence="2" type="ORF">ATNIH1004_004225</name>
</gene>
<feature type="region of interest" description="Disordered" evidence="1">
    <location>
        <begin position="121"/>
        <end position="142"/>
    </location>
</feature>
<dbReference type="PANTHER" id="PTHR37535:SF4">
    <property type="entry name" value="FLUG DOMAIN-CONTAINING PROTEIN"/>
    <property type="match status" value="1"/>
</dbReference>
<reference evidence="2 3" key="1">
    <citation type="submission" date="2019-08" db="EMBL/GenBank/DDBJ databases">
        <title>The genome sequence of a newly discovered highly antifungal drug resistant Aspergillus species, Aspergillus tanneri NIH 1004.</title>
        <authorList>
            <person name="Mounaud S."/>
            <person name="Singh I."/>
            <person name="Joardar V."/>
            <person name="Pakala S."/>
            <person name="Pakala S."/>
            <person name="Venepally P."/>
            <person name="Chung J.K."/>
            <person name="Losada L."/>
            <person name="Nierman W.C."/>
        </authorList>
    </citation>
    <scope>NUCLEOTIDE SEQUENCE [LARGE SCALE GENOMIC DNA]</scope>
    <source>
        <strain evidence="2 3">NIH1004</strain>
    </source>
</reference>
<accession>A0A5M9MSL7</accession>
<evidence type="ECO:0000256" key="1">
    <source>
        <dbReference type="SAM" id="MobiDB-lite"/>
    </source>
</evidence>
<dbReference type="OrthoDB" id="4364812at2759"/>
<organism evidence="2 3">
    <name type="scientific">Aspergillus tanneri</name>
    <dbReference type="NCBI Taxonomy" id="1220188"/>
    <lineage>
        <taxon>Eukaryota</taxon>
        <taxon>Fungi</taxon>
        <taxon>Dikarya</taxon>
        <taxon>Ascomycota</taxon>
        <taxon>Pezizomycotina</taxon>
        <taxon>Eurotiomycetes</taxon>
        <taxon>Eurotiomycetidae</taxon>
        <taxon>Eurotiales</taxon>
        <taxon>Aspergillaceae</taxon>
        <taxon>Aspergillus</taxon>
        <taxon>Aspergillus subgen. Circumdati</taxon>
    </lineage>
</organism>
<dbReference type="EMBL" id="QUQM01000003">
    <property type="protein sequence ID" value="KAA8648340.1"/>
    <property type="molecule type" value="Genomic_DNA"/>
</dbReference>
<dbReference type="VEuPathDB" id="FungiDB:EYZ11_010290"/>
<sequence>MANSSQSRAFPQPWMAPLKLQALDTQGPCRGRAILAEYFGLFARRRPNDNIYKQIRRFLNQVFPAEHMIPRCMKDKNTLDMDIFCVLYRHHWTHSRFFRHGTLVHYYRDSTGVLLPQDASPAARPSLGKRKQEVSSQSDLPKHVSVDTLPDPVCYRDIELFYLKDPDGKRDVLCAIIEFRNLNSRPEGANGTKFFIHGDYQLAYYLITQIISYAFRDGAFLNTALTPDLIWRLRVPKRLPSLPLRWKPEMLDIPLLRCVVRTPHGDEIHKSFEDDIVHYNYRRWVANEVNRNFKRARSGKECSRVIFPRWTGRAFPSSVQNSVLLPMTVHSLPGVMDEAYLPQWGQLPVEQYFIKHWDHSSSEPTGDQRLRLIHRFLDLDEIPGELDPTYHASETYETPSRFPTAHEIDTILRPWRSDNLRKIAWRIWGSDNNQLILLRTHYNADDNDKITELVGSDELDEEDIAWWALLDNPELFNFGDQWWRVFDILPELAGPLNGYSRLPNPEHISRDRQSFKNKLPTLKQSDEWRADRDNYIERESAFLRRTASKGYFAIADQEAFETDMLRLIYYDGKMNIVQETRIEFSEQTFADVAVEWEELSLPSQLWEDGMTGEKYRVNGELGRELYQLDEADLE</sequence>
<dbReference type="Proteomes" id="UP000324241">
    <property type="component" value="Unassembled WGS sequence"/>
</dbReference>
<dbReference type="PANTHER" id="PTHR37535">
    <property type="entry name" value="FLUG DOMAIN PROTEIN"/>
    <property type="match status" value="1"/>
</dbReference>
<evidence type="ECO:0000313" key="3">
    <source>
        <dbReference type="Proteomes" id="UP000324241"/>
    </source>
</evidence>
<name>A0A5M9MSL7_9EURO</name>
<evidence type="ECO:0000313" key="2">
    <source>
        <dbReference type="EMBL" id="KAA8648340.1"/>
    </source>
</evidence>
<dbReference type="RefSeq" id="XP_033427701.1">
    <property type="nucleotide sequence ID" value="XM_033568895.1"/>
</dbReference>
<dbReference type="VEuPathDB" id="FungiDB:EYZ11_010294"/>
<dbReference type="AlphaFoldDB" id="A0A5M9MSL7"/>
<protein>
    <submittedName>
        <fullName evidence="2">Uncharacterized protein</fullName>
    </submittedName>
</protein>
<comment type="caution">
    <text evidence="2">The sequence shown here is derived from an EMBL/GenBank/DDBJ whole genome shotgun (WGS) entry which is preliminary data.</text>
</comment>